<name>A0A1H9S6F8_9CORY</name>
<dbReference type="EMBL" id="FOGQ01000003">
    <property type="protein sequence ID" value="SER80564.1"/>
    <property type="molecule type" value="Genomic_DNA"/>
</dbReference>
<dbReference type="AlphaFoldDB" id="A0A1H9S6F8"/>
<reference evidence="2" key="1">
    <citation type="submission" date="2016-10" db="EMBL/GenBank/DDBJ databases">
        <authorList>
            <person name="Varghese N."/>
            <person name="Submissions S."/>
        </authorList>
    </citation>
    <scope>NUCLEOTIDE SEQUENCE [LARGE SCALE GENOMIC DNA]</scope>
    <source>
        <strain evidence="2">DSM 20524</strain>
    </source>
</reference>
<dbReference type="PROSITE" id="PS51257">
    <property type="entry name" value="PROKAR_LIPOPROTEIN"/>
    <property type="match status" value="1"/>
</dbReference>
<evidence type="ECO:0000313" key="2">
    <source>
        <dbReference type="Proteomes" id="UP000198929"/>
    </source>
</evidence>
<protein>
    <submittedName>
        <fullName evidence="1">Uncharacterized protein</fullName>
    </submittedName>
</protein>
<evidence type="ECO:0000313" key="1">
    <source>
        <dbReference type="EMBL" id="SER80564.1"/>
    </source>
</evidence>
<keyword evidence="2" id="KW-1185">Reference proteome</keyword>
<accession>A0A1H9S6F8</accession>
<dbReference type="STRING" id="1121357.SAMN05661109_01073"/>
<dbReference type="Proteomes" id="UP000198929">
    <property type="component" value="Unassembled WGS sequence"/>
</dbReference>
<organism evidence="1 2">
    <name type="scientific">Corynebacterium cystitidis DSM 20524</name>
    <dbReference type="NCBI Taxonomy" id="1121357"/>
    <lineage>
        <taxon>Bacteria</taxon>
        <taxon>Bacillati</taxon>
        <taxon>Actinomycetota</taxon>
        <taxon>Actinomycetes</taxon>
        <taxon>Mycobacteriales</taxon>
        <taxon>Corynebacteriaceae</taxon>
        <taxon>Corynebacterium</taxon>
    </lineage>
</organism>
<gene>
    <name evidence="1" type="ORF">SAMN05661109_01073</name>
</gene>
<sequence length="283" mass="30230">MVRRLSALIICAALLGGCAPEVELDPIDRARATNQNRSVSKDFPDHPVVIEDPFGFETSRLFFESSETVIVVDETVTAGLRGASIAMVAHAPMLVYKPDKHRDIVNEIERLRAHTILTVGLVSLAPAQGTVRVIRDPGGWEALGEMTALAFDVVDVDHPGSAVAAIAGADEDHPVWLRATWADPVVGPRAEAQPFPAQAPRDADMAPKVVALAESDLAAVTNARSFGAHVSLVVDPNPVRSRDTLRQLIGLSNRPLLALGQEFGTAEGLAARIRAGEARIRAE</sequence>
<proteinExistence type="predicted"/>